<protein>
    <submittedName>
        <fullName evidence="1">Uncharacterized protein</fullName>
    </submittedName>
</protein>
<sequence length="20" mass="2101">MLVTSWYHVDDAGGGALIPV</sequence>
<keyword evidence="2" id="KW-1185">Reference proteome</keyword>
<reference evidence="1 2" key="1">
    <citation type="submission" date="2022-03" db="EMBL/GenBank/DDBJ databases">
        <authorList>
            <person name="Koch H."/>
        </authorList>
    </citation>
    <scope>NUCLEOTIDE SEQUENCE [LARGE SCALE GENOMIC DNA]</scope>
    <source>
        <strain evidence="1 2">G1</strain>
    </source>
</reference>
<evidence type="ECO:0000313" key="2">
    <source>
        <dbReference type="Proteomes" id="UP001295463"/>
    </source>
</evidence>
<evidence type="ECO:0000313" key="1">
    <source>
        <dbReference type="EMBL" id="CAH2032284.1"/>
    </source>
</evidence>
<dbReference type="Proteomes" id="UP001295463">
    <property type="component" value="Chromosome"/>
</dbReference>
<gene>
    <name evidence="1" type="ORF">GEAMG1_2448</name>
</gene>
<dbReference type="EMBL" id="OW150024">
    <property type="protein sequence ID" value="CAH2032284.1"/>
    <property type="molecule type" value="Genomic_DNA"/>
</dbReference>
<name>A0ABM9DAQ6_9BACT</name>
<proteinExistence type="predicted"/>
<organism evidence="1 2">
    <name type="scientific">Trichlorobacter ammonificans</name>
    <dbReference type="NCBI Taxonomy" id="2916410"/>
    <lineage>
        <taxon>Bacteria</taxon>
        <taxon>Pseudomonadati</taxon>
        <taxon>Thermodesulfobacteriota</taxon>
        <taxon>Desulfuromonadia</taxon>
        <taxon>Geobacterales</taxon>
        <taxon>Geobacteraceae</taxon>
        <taxon>Trichlorobacter</taxon>
    </lineage>
</organism>
<accession>A0ABM9DAQ6</accession>